<evidence type="ECO:0000313" key="4">
    <source>
        <dbReference type="EMBL" id="NLR75350.1"/>
    </source>
</evidence>
<dbReference type="InterPro" id="IPR011250">
    <property type="entry name" value="OMP/PagP_B-barrel"/>
</dbReference>
<sequence>MLLIINVMDGLDVRTYIRMAVSLGFMSAGLVQAEPFVGPMLSIGLGSSSNQVQYDGFVKGDAKERSAAADIEFNYGWSLGQNWNLSAGTAFDLNKRDFSTIAYTWHGAQSVHGKLKQHWSVYIEPGYLVRPDVLVYGKLAYHTAKGEYIDSGAPSGTRNHHGTGVGIGVRYALSNHLELAAELQQVRLSRESANASSGKPKFTEAMLRLGYRF</sequence>
<gene>
    <name evidence="4" type="ORF">HF682_09285</name>
</gene>
<feature type="domain" description="Outer membrane protein beta-barrel" evidence="3">
    <location>
        <begin position="21"/>
        <end position="213"/>
    </location>
</feature>
<dbReference type="RefSeq" id="WP_168877023.1">
    <property type="nucleotide sequence ID" value="NZ_JABAIM010000002.1"/>
</dbReference>
<proteinExistence type="predicted"/>
<organism evidence="4 5">
    <name type="scientific">Leeia aquatica</name>
    <dbReference type="NCBI Taxonomy" id="2725557"/>
    <lineage>
        <taxon>Bacteria</taxon>
        <taxon>Pseudomonadati</taxon>
        <taxon>Pseudomonadota</taxon>
        <taxon>Betaproteobacteria</taxon>
        <taxon>Neisseriales</taxon>
        <taxon>Leeiaceae</taxon>
        <taxon>Leeia</taxon>
    </lineage>
</organism>
<comment type="caution">
    <text evidence="4">The sequence shown here is derived from an EMBL/GenBank/DDBJ whole genome shotgun (WGS) entry which is preliminary data.</text>
</comment>
<name>A0A847RVZ4_9NEIS</name>
<dbReference type="AlphaFoldDB" id="A0A847RVZ4"/>
<evidence type="ECO:0000313" key="5">
    <source>
        <dbReference type="Proteomes" id="UP000587991"/>
    </source>
</evidence>
<dbReference type="InterPro" id="IPR027385">
    <property type="entry name" value="Beta-barrel_OMP"/>
</dbReference>
<dbReference type="EMBL" id="JABAIM010000002">
    <property type="protein sequence ID" value="NLR75350.1"/>
    <property type="molecule type" value="Genomic_DNA"/>
</dbReference>
<accession>A0A847RVZ4</accession>
<evidence type="ECO:0000259" key="3">
    <source>
        <dbReference type="Pfam" id="PF13505"/>
    </source>
</evidence>
<evidence type="ECO:0000256" key="1">
    <source>
        <dbReference type="ARBA" id="ARBA00004442"/>
    </source>
</evidence>
<reference evidence="4 5" key="1">
    <citation type="submission" date="2020-04" db="EMBL/GenBank/DDBJ databases">
        <title>Draft genome of Leeia sp. IMCC25680.</title>
        <authorList>
            <person name="Song J."/>
            <person name="Cho J.-C."/>
        </authorList>
    </citation>
    <scope>NUCLEOTIDE SEQUENCE [LARGE SCALE GENOMIC DNA]</scope>
    <source>
        <strain evidence="4 5">IMCC25680</strain>
    </source>
</reference>
<keyword evidence="2" id="KW-0732">Signal</keyword>
<evidence type="ECO:0000256" key="2">
    <source>
        <dbReference type="ARBA" id="ARBA00022729"/>
    </source>
</evidence>
<protein>
    <submittedName>
        <fullName evidence="4">Porin family protein</fullName>
    </submittedName>
</protein>
<comment type="subcellular location">
    <subcellularLocation>
        <location evidence="1">Cell outer membrane</location>
    </subcellularLocation>
</comment>
<dbReference type="Pfam" id="PF13505">
    <property type="entry name" value="OMP_b-brl"/>
    <property type="match status" value="1"/>
</dbReference>
<keyword evidence="5" id="KW-1185">Reference proteome</keyword>
<dbReference type="SUPFAM" id="SSF56925">
    <property type="entry name" value="OMPA-like"/>
    <property type="match status" value="1"/>
</dbReference>
<dbReference type="Proteomes" id="UP000587991">
    <property type="component" value="Unassembled WGS sequence"/>
</dbReference>
<dbReference type="GO" id="GO:0009279">
    <property type="term" value="C:cell outer membrane"/>
    <property type="evidence" value="ECO:0007669"/>
    <property type="project" value="UniProtKB-SubCell"/>
</dbReference>
<dbReference type="Gene3D" id="2.40.160.20">
    <property type="match status" value="1"/>
</dbReference>